<dbReference type="Gene3D" id="6.10.250.1770">
    <property type="match status" value="1"/>
</dbReference>
<name>A0A067JNH1_JATCU</name>
<dbReference type="PANTHER" id="PTHR13191:SF0">
    <property type="entry name" value="RIBOSOMAL RNA-PROCESSING PROTEIN 7 HOMOLOG A-RELATED"/>
    <property type="match status" value="1"/>
</dbReference>
<feature type="domain" description="Ribosomal RNA-processing protein 7 C-terminal" evidence="3">
    <location>
        <begin position="188"/>
        <end position="311"/>
    </location>
</feature>
<reference evidence="4 5" key="1">
    <citation type="journal article" date="2014" name="PLoS ONE">
        <title>Global Analysis of Gene Expression Profiles in Physic Nut (Jatropha curcas L.) Seedlings Exposed to Salt Stress.</title>
        <authorList>
            <person name="Zhang L."/>
            <person name="Zhang C."/>
            <person name="Wu P."/>
            <person name="Chen Y."/>
            <person name="Li M."/>
            <person name="Jiang H."/>
            <person name="Wu G."/>
        </authorList>
    </citation>
    <scope>NUCLEOTIDE SEQUENCE [LARGE SCALE GENOMIC DNA]</scope>
    <source>
        <strain evidence="5">cv. GZQX0401</strain>
        <tissue evidence="4">Young leaves</tissue>
    </source>
</reference>
<dbReference type="GO" id="GO:0032545">
    <property type="term" value="C:CURI complex"/>
    <property type="evidence" value="ECO:0007669"/>
    <property type="project" value="TreeGrafter"/>
</dbReference>
<proteinExistence type="inferred from homology"/>
<feature type="region of interest" description="Disordered" evidence="2">
    <location>
        <begin position="214"/>
        <end position="248"/>
    </location>
</feature>
<dbReference type="KEGG" id="jcu:105646795"/>
<dbReference type="PANTHER" id="PTHR13191">
    <property type="entry name" value="RIBOSOMAL RNA PROCESSING PROTEIN 7-RELATED"/>
    <property type="match status" value="1"/>
</dbReference>
<dbReference type="GO" id="GO:0006364">
    <property type="term" value="P:rRNA processing"/>
    <property type="evidence" value="ECO:0007669"/>
    <property type="project" value="TreeGrafter"/>
</dbReference>
<evidence type="ECO:0000256" key="1">
    <source>
        <dbReference type="ARBA" id="ARBA00006110"/>
    </source>
</evidence>
<dbReference type="AlphaFoldDB" id="A0A067JNH1"/>
<feature type="compositionally biased region" description="Basic and acidic residues" evidence="2">
    <location>
        <begin position="214"/>
        <end position="224"/>
    </location>
</feature>
<dbReference type="EMBL" id="KK915127">
    <property type="protein sequence ID" value="KDP24343.1"/>
    <property type="molecule type" value="Genomic_DNA"/>
</dbReference>
<dbReference type="Proteomes" id="UP000027138">
    <property type="component" value="Unassembled WGS sequence"/>
</dbReference>
<feature type="region of interest" description="Disordered" evidence="2">
    <location>
        <begin position="1"/>
        <end position="155"/>
    </location>
</feature>
<feature type="compositionally biased region" description="Polar residues" evidence="2">
    <location>
        <begin position="112"/>
        <end position="124"/>
    </location>
</feature>
<evidence type="ECO:0000313" key="4">
    <source>
        <dbReference type="EMBL" id="KDP24343.1"/>
    </source>
</evidence>
<organism evidence="4 5">
    <name type="scientific">Jatropha curcas</name>
    <name type="common">Barbados nut</name>
    <dbReference type="NCBI Taxonomy" id="180498"/>
    <lineage>
        <taxon>Eukaryota</taxon>
        <taxon>Viridiplantae</taxon>
        <taxon>Streptophyta</taxon>
        <taxon>Embryophyta</taxon>
        <taxon>Tracheophyta</taxon>
        <taxon>Spermatophyta</taxon>
        <taxon>Magnoliopsida</taxon>
        <taxon>eudicotyledons</taxon>
        <taxon>Gunneridae</taxon>
        <taxon>Pentapetalae</taxon>
        <taxon>rosids</taxon>
        <taxon>fabids</taxon>
        <taxon>Malpighiales</taxon>
        <taxon>Euphorbiaceae</taxon>
        <taxon>Crotonoideae</taxon>
        <taxon>Jatropheae</taxon>
        <taxon>Jatropha</taxon>
    </lineage>
</organism>
<accession>A0A067JNH1</accession>
<dbReference type="GO" id="GO:0000028">
    <property type="term" value="P:ribosomal small subunit assembly"/>
    <property type="evidence" value="ECO:0007669"/>
    <property type="project" value="TreeGrafter"/>
</dbReference>
<gene>
    <name evidence="4" type="ORF">JCGZ_25639</name>
</gene>
<protein>
    <recommendedName>
        <fullName evidence="3">Ribosomal RNA-processing protein 7 C-terminal domain-containing protein</fullName>
    </recommendedName>
</protein>
<dbReference type="CDD" id="cd12951">
    <property type="entry name" value="RRP7_Rrp7A"/>
    <property type="match status" value="1"/>
</dbReference>
<evidence type="ECO:0000313" key="5">
    <source>
        <dbReference type="Proteomes" id="UP000027138"/>
    </source>
</evidence>
<sequence>MRNLKEKLEKKKKKKAERTNTEQFQKELMLKKEEKGNGNIKPIGKEKRKREKEKNVDTGKAVLIKKADELIKAQGEKDKNKPRKKKRKDEQKNNALVGKSDQNDDVAAEQSPFKSQGDINNFKGQSEAVIEGKSKKSKKKKKEHHTRKDGETITKEIEDAVQDEVFYISSGEEDCSKGMRKWLMEYHQSRPGLKVLQESIDQFITAHEEKLEQERKEREARAAEDGWTVVVHHKGRKKTTDSESGVTVGSVAPTVAESQLAKKKQKEVGPNFYRFQKRETQRNEILALQSKFEQDRKRIQQLRAARKFRPY</sequence>
<evidence type="ECO:0000256" key="2">
    <source>
        <dbReference type="SAM" id="MobiDB-lite"/>
    </source>
</evidence>
<feature type="compositionally biased region" description="Basic residues" evidence="2">
    <location>
        <begin position="135"/>
        <end position="145"/>
    </location>
</feature>
<feature type="compositionally biased region" description="Basic and acidic residues" evidence="2">
    <location>
        <begin position="17"/>
        <end position="36"/>
    </location>
</feature>
<dbReference type="OrthoDB" id="5390at2759"/>
<dbReference type="STRING" id="180498.A0A067JNH1"/>
<dbReference type="InterPro" id="IPR024326">
    <property type="entry name" value="RRP7_C"/>
</dbReference>
<dbReference type="GO" id="GO:0034456">
    <property type="term" value="C:UTP-C complex"/>
    <property type="evidence" value="ECO:0007669"/>
    <property type="project" value="TreeGrafter"/>
</dbReference>
<feature type="compositionally biased region" description="Basic and acidic residues" evidence="2">
    <location>
        <begin position="65"/>
        <end position="79"/>
    </location>
</feature>
<comment type="similarity">
    <text evidence="1">Belongs to the RRP7 family.</text>
</comment>
<dbReference type="Pfam" id="PF12923">
    <property type="entry name" value="RRP7"/>
    <property type="match status" value="1"/>
</dbReference>
<dbReference type="InterPro" id="IPR040446">
    <property type="entry name" value="RRP7"/>
</dbReference>
<keyword evidence="5" id="KW-1185">Reference proteome</keyword>
<evidence type="ECO:0000259" key="3">
    <source>
        <dbReference type="Pfam" id="PF12923"/>
    </source>
</evidence>
<feature type="compositionally biased region" description="Basic and acidic residues" evidence="2">
    <location>
        <begin position="146"/>
        <end position="155"/>
    </location>
</feature>